<organism evidence="1 2">
    <name type="scientific">Acaulospora colombiana</name>
    <dbReference type="NCBI Taxonomy" id="27376"/>
    <lineage>
        <taxon>Eukaryota</taxon>
        <taxon>Fungi</taxon>
        <taxon>Fungi incertae sedis</taxon>
        <taxon>Mucoromycota</taxon>
        <taxon>Glomeromycotina</taxon>
        <taxon>Glomeromycetes</taxon>
        <taxon>Diversisporales</taxon>
        <taxon>Acaulosporaceae</taxon>
        <taxon>Acaulospora</taxon>
    </lineage>
</organism>
<feature type="non-terminal residue" evidence="1">
    <location>
        <position position="1"/>
    </location>
</feature>
<sequence>GKDCLFVQERLHASVRERQLVCPGKVVGPHKQSRIIDHFWDLQVKRQNISVEIKLLEEKSKLLEKQQNELENEIDLEQRNPKSGGGLLQKEVTKKIENRVTGHKRAREEKPSNPPKKIKSSGKKGDTLPDGTKIEKPTPMNLVPSDDDSFFQDDLPPEESLEFILKNQRSWILPSRQNVYNIITENISANVMAVKKKKRLSAVEKA</sequence>
<evidence type="ECO:0000313" key="1">
    <source>
        <dbReference type="EMBL" id="CAG8654763.1"/>
    </source>
</evidence>
<evidence type="ECO:0000313" key="2">
    <source>
        <dbReference type="Proteomes" id="UP000789525"/>
    </source>
</evidence>
<name>A0ACA9NLE0_9GLOM</name>
<gene>
    <name evidence="1" type="ORF">ACOLOM_LOCUS8362</name>
</gene>
<proteinExistence type="predicted"/>
<reference evidence="1" key="1">
    <citation type="submission" date="2021-06" db="EMBL/GenBank/DDBJ databases">
        <authorList>
            <person name="Kallberg Y."/>
            <person name="Tangrot J."/>
            <person name="Rosling A."/>
        </authorList>
    </citation>
    <scope>NUCLEOTIDE SEQUENCE</scope>
    <source>
        <strain evidence="1">CL356</strain>
    </source>
</reference>
<comment type="caution">
    <text evidence="1">The sequence shown here is derived from an EMBL/GenBank/DDBJ whole genome shotgun (WGS) entry which is preliminary data.</text>
</comment>
<accession>A0ACA9NLE0</accession>
<keyword evidence="2" id="KW-1185">Reference proteome</keyword>
<protein>
    <submittedName>
        <fullName evidence="1">407_t:CDS:1</fullName>
    </submittedName>
</protein>
<feature type="non-terminal residue" evidence="1">
    <location>
        <position position="206"/>
    </location>
</feature>
<dbReference type="Proteomes" id="UP000789525">
    <property type="component" value="Unassembled WGS sequence"/>
</dbReference>
<dbReference type="EMBL" id="CAJVPT010021365">
    <property type="protein sequence ID" value="CAG8654763.1"/>
    <property type="molecule type" value="Genomic_DNA"/>
</dbReference>